<dbReference type="InterPro" id="IPR015421">
    <property type="entry name" value="PyrdxlP-dep_Trfase_major"/>
</dbReference>
<proteinExistence type="inferred from homology"/>
<feature type="non-terminal residue" evidence="3">
    <location>
        <position position="1"/>
    </location>
</feature>
<dbReference type="Gene3D" id="3.90.1150.10">
    <property type="entry name" value="Aspartate Aminotransferase, domain 1"/>
    <property type="match status" value="1"/>
</dbReference>
<evidence type="ECO:0008006" key="4">
    <source>
        <dbReference type="Google" id="ProtNLM"/>
    </source>
</evidence>
<keyword evidence="2" id="KW-0663">Pyridoxal phosphate</keyword>
<gene>
    <name evidence="3" type="ORF">LCGC14_2610490</name>
</gene>
<dbReference type="InterPro" id="IPR015422">
    <property type="entry name" value="PyrdxlP-dep_Trfase_small"/>
</dbReference>
<name>A0A0F9CH26_9ZZZZ</name>
<dbReference type="Gene3D" id="3.40.640.10">
    <property type="entry name" value="Type I PLP-dependent aspartate aminotransferase-like (Major domain)"/>
    <property type="match status" value="1"/>
</dbReference>
<dbReference type="Pfam" id="PF00202">
    <property type="entry name" value="Aminotran_3"/>
    <property type="match status" value="1"/>
</dbReference>
<reference evidence="3" key="1">
    <citation type="journal article" date="2015" name="Nature">
        <title>Complex archaea that bridge the gap between prokaryotes and eukaryotes.</title>
        <authorList>
            <person name="Spang A."/>
            <person name="Saw J.H."/>
            <person name="Jorgensen S.L."/>
            <person name="Zaremba-Niedzwiedzka K."/>
            <person name="Martijn J."/>
            <person name="Lind A.E."/>
            <person name="van Eijk R."/>
            <person name="Schleper C."/>
            <person name="Guy L."/>
            <person name="Ettema T.J."/>
        </authorList>
    </citation>
    <scope>NUCLEOTIDE SEQUENCE</scope>
</reference>
<comment type="caution">
    <text evidence="3">The sequence shown here is derived from an EMBL/GenBank/DDBJ whole genome shotgun (WGS) entry which is preliminary data.</text>
</comment>
<dbReference type="SUPFAM" id="SSF53383">
    <property type="entry name" value="PLP-dependent transferases"/>
    <property type="match status" value="1"/>
</dbReference>
<dbReference type="PANTHER" id="PTHR43094:SF1">
    <property type="entry name" value="AMINOTRANSFERASE CLASS-III"/>
    <property type="match status" value="1"/>
</dbReference>
<dbReference type="InterPro" id="IPR005814">
    <property type="entry name" value="Aminotrans_3"/>
</dbReference>
<evidence type="ECO:0000256" key="1">
    <source>
        <dbReference type="ARBA" id="ARBA00008954"/>
    </source>
</evidence>
<dbReference type="GO" id="GO:0030170">
    <property type="term" value="F:pyridoxal phosphate binding"/>
    <property type="evidence" value="ECO:0007669"/>
    <property type="project" value="InterPro"/>
</dbReference>
<dbReference type="InterPro" id="IPR049704">
    <property type="entry name" value="Aminotrans_3_PPA_site"/>
</dbReference>
<sequence length="228" mass="24963">VPEYYPVVRETCDRYDLLWIADEIMTGVGRTGTFLAIEQWGVLPDLVVLAKGLSSGYVPLAAILIQEKVFRAFRDTKTAFIGGHTYNSHPVTAAAGLSVLNYLEKRRVIEGVGKKGRLLSDGLRSVAERHSIAGDVRGKGLMWGIEFVQNKKTRQPFDPCQKVTHMVTTRAMENGLLVYPVSGCADGKSGDGILICPPLVISNDEIEILVNRLDETLGTVTDELCNSV</sequence>
<protein>
    <recommendedName>
        <fullName evidence="4">Aspartate aminotransferase family protein</fullName>
    </recommendedName>
</protein>
<evidence type="ECO:0000313" key="3">
    <source>
        <dbReference type="EMBL" id="KKL04996.1"/>
    </source>
</evidence>
<organism evidence="3">
    <name type="scientific">marine sediment metagenome</name>
    <dbReference type="NCBI Taxonomy" id="412755"/>
    <lineage>
        <taxon>unclassified sequences</taxon>
        <taxon>metagenomes</taxon>
        <taxon>ecological metagenomes</taxon>
    </lineage>
</organism>
<evidence type="ECO:0000256" key="2">
    <source>
        <dbReference type="ARBA" id="ARBA00022898"/>
    </source>
</evidence>
<dbReference type="PROSITE" id="PS00600">
    <property type="entry name" value="AA_TRANSFER_CLASS_3"/>
    <property type="match status" value="1"/>
</dbReference>
<dbReference type="InterPro" id="IPR015424">
    <property type="entry name" value="PyrdxlP-dep_Trfase"/>
</dbReference>
<comment type="similarity">
    <text evidence="1">Belongs to the class-III pyridoxal-phosphate-dependent aminotransferase family.</text>
</comment>
<accession>A0A0F9CH26</accession>
<dbReference type="EMBL" id="LAZR01044303">
    <property type="protein sequence ID" value="KKL04996.1"/>
    <property type="molecule type" value="Genomic_DNA"/>
</dbReference>
<dbReference type="AlphaFoldDB" id="A0A0F9CH26"/>
<dbReference type="GO" id="GO:0008483">
    <property type="term" value="F:transaminase activity"/>
    <property type="evidence" value="ECO:0007669"/>
    <property type="project" value="InterPro"/>
</dbReference>
<dbReference type="PANTHER" id="PTHR43094">
    <property type="entry name" value="AMINOTRANSFERASE"/>
    <property type="match status" value="1"/>
</dbReference>